<accession>A0A7J5ANN0</accession>
<dbReference type="Proteomes" id="UP000467305">
    <property type="component" value="Unassembled WGS sequence"/>
</dbReference>
<dbReference type="SUPFAM" id="SSF52091">
    <property type="entry name" value="SpoIIaa-like"/>
    <property type="match status" value="1"/>
</dbReference>
<protein>
    <recommendedName>
        <fullName evidence="1">STAS domain-containing protein</fullName>
    </recommendedName>
</protein>
<organism evidence="2 3">
    <name type="scientific">Tenacibaculum aiptasiae</name>
    <dbReference type="NCBI Taxonomy" id="426481"/>
    <lineage>
        <taxon>Bacteria</taxon>
        <taxon>Pseudomonadati</taxon>
        <taxon>Bacteroidota</taxon>
        <taxon>Flavobacteriia</taxon>
        <taxon>Flavobacteriales</taxon>
        <taxon>Flavobacteriaceae</taxon>
        <taxon>Tenacibaculum</taxon>
    </lineage>
</organism>
<evidence type="ECO:0000313" key="3">
    <source>
        <dbReference type="Proteomes" id="UP000467305"/>
    </source>
</evidence>
<gene>
    <name evidence="2" type="ORF">F7018_08140</name>
</gene>
<dbReference type="Pfam" id="PF01740">
    <property type="entry name" value="STAS"/>
    <property type="match status" value="1"/>
</dbReference>
<dbReference type="RefSeq" id="WP_150899548.1">
    <property type="nucleotide sequence ID" value="NZ_CANMHX010000003.1"/>
</dbReference>
<dbReference type="InterPro" id="IPR002645">
    <property type="entry name" value="STAS_dom"/>
</dbReference>
<proteinExistence type="predicted"/>
<feature type="domain" description="STAS" evidence="1">
    <location>
        <begin position="5"/>
        <end position="83"/>
    </location>
</feature>
<name>A0A7J5ANN0_9FLAO</name>
<comment type="caution">
    <text evidence="2">The sequence shown here is derived from an EMBL/GenBank/DDBJ whole genome shotgun (WGS) entry which is preliminary data.</text>
</comment>
<evidence type="ECO:0000259" key="1">
    <source>
        <dbReference type="Pfam" id="PF01740"/>
    </source>
</evidence>
<evidence type="ECO:0000313" key="2">
    <source>
        <dbReference type="EMBL" id="KAB1158579.1"/>
    </source>
</evidence>
<dbReference type="InterPro" id="IPR036513">
    <property type="entry name" value="STAS_dom_sf"/>
</dbReference>
<dbReference type="AlphaFoldDB" id="A0A7J5ANN0"/>
<sequence length="90" mass="10312">MALQILERKGVYYLNGRINCSTVRSFIIYFEHYISKSKSVTINMDKVKEIDMAGMDAIKTLMAIALKKRKKFLTVGYKGAFKHLNNFGIS</sequence>
<dbReference type="Gene3D" id="3.30.750.24">
    <property type="entry name" value="STAS domain"/>
    <property type="match status" value="1"/>
</dbReference>
<dbReference type="EMBL" id="WAAU01000012">
    <property type="protein sequence ID" value="KAB1158579.1"/>
    <property type="molecule type" value="Genomic_DNA"/>
</dbReference>
<dbReference type="OrthoDB" id="1163458at2"/>
<keyword evidence="3" id="KW-1185">Reference proteome</keyword>
<reference evidence="2 3" key="1">
    <citation type="submission" date="2019-09" db="EMBL/GenBank/DDBJ databases">
        <authorList>
            <person name="Cao W.R."/>
        </authorList>
    </citation>
    <scope>NUCLEOTIDE SEQUENCE [LARGE SCALE GENOMIC DNA]</scope>
    <source>
        <strain evidence="3">a4</strain>
    </source>
</reference>